<organism evidence="3 4">
    <name type="scientific">Miniimonas arenae</name>
    <dbReference type="NCBI Taxonomy" id="676201"/>
    <lineage>
        <taxon>Bacteria</taxon>
        <taxon>Bacillati</taxon>
        <taxon>Actinomycetota</taxon>
        <taxon>Actinomycetes</taxon>
        <taxon>Micrococcales</taxon>
        <taxon>Beutenbergiaceae</taxon>
        <taxon>Miniimonas</taxon>
    </lineage>
</organism>
<accession>A0A5C5BH02</accession>
<keyword evidence="4" id="KW-1185">Reference proteome</keyword>
<dbReference type="InterPro" id="IPR000326">
    <property type="entry name" value="PAP2/HPO"/>
</dbReference>
<feature type="transmembrane region" description="Helical" evidence="1">
    <location>
        <begin position="165"/>
        <end position="187"/>
    </location>
</feature>
<dbReference type="Pfam" id="PF01569">
    <property type="entry name" value="PAP2"/>
    <property type="match status" value="1"/>
</dbReference>
<dbReference type="SMART" id="SM00014">
    <property type="entry name" value="acidPPc"/>
    <property type="match status" value="1"/>
</dbReference>
<comment type="caution">
    <text evidence="3">The sequence shown here is derived from an EMBL/GenBank/DDBJ whole genome shotgun (WGS) entry which is preliminary data.</text>
</comment>
<protein>
    <submittedName>
        <fullName evidence="3">Phosphatase PAP2 family protein</fullName>
    </submittedName>
</protein>
<gene>
    <name evidence="3" type="ORF">FH969_02050</name>
</gene>
<feature type="domain" description="Phosphatidic acid phosphatase type 2/haloperoxidase" evidence="2">
    <location>
        <begin position="75"/>
        <end position="180"/>
    </location>
</feature>
<reference evidence="3 4" key="1">
    <citation type="submission" date="2019-06" db="EMBL/GenBank/DDBJ databases">
        <title>Draft genome sequence of Miniimonas arenae KCTC 19750T isolated from sea sand.</title>
        <authorList>
            <person name="Park S.-J."/>
        </authorList>
    </citation>
    <scope>NUCLEOTIDE SEQUENCE [LARGE SCALE GENOMIC DNA]</scope>
    <source>
        <strain evidence="3 4">KCTC 19750</strain>
    </source>
</reference>
<feature type="transmembrane region" description="Helical" evidence="1">
    <location>
        <begin position="42"/>
        <end position="67"/>
    </location>
</feature>
<dbReference type="Gene3D" id="1.20.144.10">
    <property type="entry name" value="Phosphatidic acid phosphatase type 2/haloperoxidase"/>
    <property type="match status" value="1"/>
</dbReference>
<feature type="transmembrane region" description="Helical" evidence="1">
    <location>
        <begin position="138"/>
        <end position="159"/>
    </location>
</feature>
<dbReference type="InterPro" id="IPR036938">
    <property type="entry name" value="PAP2/HPO_sf"/>
</dbReference>
<evidence type="ECO:0000259" key="2">
    <source>
        <dbReference type="SMART" id="SM00014"/>
    </source>
</evidence>
<evidence type="ECO:0000313" key="3">
    <source>
        <dbReference type="EMBL" id="TNU76758.1"/>
    </source>
</evidence>
<dbReference type="SUPFAM" id="SSF48317">
    <property type="entry name" value="Acid phosphatase/Vanadium-dependent haloperoxidase"/>
    <property type="match status" value="1"/>
</dbReference>
<dbReference type="AlphaFoldDB" id="A0A5C5BH02"/>
<feature type="transmembrane region" description="Helical" evidence="1">
    <location>
        <begin position="199"/>
        <end position="225"/>
    </location>
</feature>
<evidence type="ECO:0000313" key="4">
    <source>
        <dbReference type="Proteomes" id="UP000313849"/>
    </source>
</evidence>
<keyword evidence="1" id="KW-1133">Transmembrane helix</keyword>
<feature type="transmembrane region" description="Helical" evidence="1">
    <location>
        <begin position="111"/>
        <end position="131"/>
    </location>
</feature>
<dbReference type="Proteomes" id="UP000313849">
    <property type="component" value="Unassembled WGS sequence"/>
</dbReference>
<sequence>MLAVASIVWIWAFFEVDARGRYADQLAFLGSERGREQIAGISRLILGVVSPWFLVAAVTLAVAVALIRRRWGDAVRAAGIVAGANLTTQILKGLLERPVDDGLLGWASDNSLPSGHTTVAASVAAVALLVVPRAARPVTAILGAAYAAATAVATLALGWHRPADVVAAFAVVSAWTLLVLVPSSGRAADGEPGTAGRILAAWLLGLTSVVGIGVGLAVLVILLAGVDASAIPQVNGTITTASTTAYVGASFGVVGSAALASWALLLARR</sequence>
<proteinExistence type="predicted"/>
<name>A0A5C5BH02_9MICO</name>
<dbReference type="EMBL" id="VENP01000004">
    <property type="protein sequence ID" value="TNU76758.1"/>
    <property type="molecule type" value="Genomic_DNA"/>
</dbReference>
<evidence type="ECO:0000256" key="1">
    <source>
        <dbReference type="SAM" id="Phobius"/>
    </source>
</evidence>
<keyword evidence="1" id="KW-0472">Membrane</keyword>
<dbReference type="OrthoDB" id="3240395at2"/>
<keyword evidence="1" id="KW-0812">Transmembrane</keyword>
<feature type="transmembrane region" description="Helical" evidence="1">
    <location>
        <begin position="245"/>
        <end position="267"/>
    </location>
</feature>